<dbReference type="Gene3D" id="3.30.1490.20">
    <property type="entry name" value="ATP-grasp fold, A domain"/>
    <property type="match status" value="1"/>
</dbReference>
<feature type="binding site" evidence="7">
    <location>
        <position position="289"/>
    </location>
    <ligand>
        <name>Mg(2+)</name>
        <dbReference type="ChEBI" id="CHEBI:18420"/>
    </ligand>
</feature>
<dbReference type="SUPFAM" id="SSF52440">
    <property type="entry name" value="PreATP-grasp domain"/>
    <property type="match status" value="1"/>
</dbReference>
<evidence type="ECO:0000313" key="9">
    <source>
        <dbReference type="EMBL" id="MAG22185.1"/>
    </source>
</evidence>
<dbReference type="GO" id="GO:0006189">
    <property type="term" value="P:'de novo' IMP biosynthetic process"/>
    <property type="evidence" value="ECO:0007669"/>
    <property type="project" value="UniProtKB-UniRule"/>
</dbReference>
<dbReference type="AlphaFoldDB" id="A0A2D6M188"/>
<comment type="similarity">
    <text evidence="7">Belongs to the PurK/PurT family.</text>
</comment>
<evidence type="ECO:0000256" key="3">
    <source>
        <dbReference type="ARBA" id="ARBA00022741"/>
    </source>
</evidence>
<dbReference type="HAMAP" id="MF_01643">
    <property type="entry name" value="PurT"/>
    <property type="match status" value="1"/>
</dbReference>
<keyword evidence="9" id="KW-0808">Transferase</keyword>
<dbReference type="GO" id="GO:0005524">
    <property type="term" value="F:ATP binding"/>
    <property type="evidence" value="ECO:0007669"/>
    <property type="project" value="UniProtKB-UniRule"/>
</dbReference>
<comment type="pathway">
    <text evidence="7">Purine metabolism; IMP biosynthesis via de novo pathway; N(2)-formyl-N(1)-(5-phospho-D-ribosyl)glycinamide from N(1)-(5-phospho-D-ribosyl)glycinamide (formate route): step 1/1.</text>
</comment>
<dbReference type="InterPro" id="IPR048740">
    <property type="entry name" value="PurT_C"/>
</dbReference>
<dbReference type="InterPro" id="IPR003135">
    <property type="entry name" value="ATP-grasp_carboxylate-amine"/>
</dbReference>
<evidence type="ECO:0000259" key="8">
    <source>
        <dbReference type="PROSITE" id="PS50975"/>
    </source>
</evidence>
<feature type="binding site" evidence="7">
    <location>
        <begin position="383"/>
        <end position="384"/>
    </location>
    <ligand>
        <name>N(1)-(5-phospho-beta-D-ribosyl)glycinamide</name>
        <dbReference type="ChEBI" id="CHEBI:143788"/>
    </ligand>
</feature>
<dbReference type="GO" id="GO:0005829">
    <property type="term" value="C:cytosol"/>
    <property type="evidence" value="ECO:0007669"/>
    <property type="project" value="TreeGrafter"/>
</dbReference>
<keyword evidence="1 7" id="KW-0436">Ligase</keyword>
<evidence type="ECO:0000256" key="5">
    <source>
        <dbReference type="ARBA" id="ARBA00022840"/>
    </source>
</evidence>
<protein>
    <recommendedName>
        <fullName evidence="7">Formate-dependent phosphoribosylglycinamide formyltransferase</fullName>
        <ecNumber evidence="7">6.3.1.21</ecNumber>
    </recommendedName>
    <alternativeName>
        <fullName evidence="7">5'-phosphoribosylglycinamide transformylase 2</fullName>
    </alternativeName>
    <alternativeName>
        <fullName evidence="7">Formate-dependent GAR transformylase</fullName>
    </alternativeName>
    <alternativeName>
        <fullName evidence="7">GAR transformylase 2</fullName>
        <shortName evidence="7">GART 2</shortName>
    </alternativeName>
    <alternativeName>
        <fullName evidence="7">Non-folate glycinamide ribonucleotide transformylase</fullName>
    </alternativeName>
    <alternativeName>
        <fullName evidence="7">Phosphoribosylglycinamide formyltransferase 2</fullName>
    </alternativeName>
</protein>
<organism evidence="9 10">
    <name type="scientific">Candidatus Iainarchaeum sp</name>
    <dbReference type="NCBI Taxonomy" id="3101447"/>
    <lineage>
        <taxon>Archaea</taxon>
        <taxon>Candidatus Iainarchaeota</taxon>
        <taxon>Candidatus Iainarchaeia</taxon>
        <taxon>Candidatus Iainarchaeales</taxon>
        <taxon>Candidatus Iainarchaeaceae</taxon>
        <taxon>Candidatus Iainarchaeum</taxon>
    </lineage>
</organism>
<evidence type="ECO:0000256" key="7">
    <source>
        <dbReference type="HAMAP-Rule" id="MF_01643"/>
    </source>
</evidence>
<dbReference type="Gene3D" id="3.40.50.20">
    <property type="match status" value="1"/>
</dbReference>
<comment type="caution">
    <text evidence="9">The sequence shown here is derived from an EMBL/GenBank/DDBJ whole genome shotgun (WGS) entry which is preliminary data.</text>
</comment>
<dbReference type="SUPFAM" id="SSF56059">
    <property type="entry name" value="Glutathione synthetase ATP-binding domain-like"/>
    <property type="match status" value="1"/>
</dbReference>
<dbReference type="InterPro" id="IPR016185">
    <property type="entry name" value="PreATP-grasp_dom_sf"/>
</dbReference>
<dbReference type="Pfam" id="PF22660">
    <property type="entry name" value="RS_preATP-grasp-like"/>
    <property type="match status" value="1"/>
</dbReference>
<comment type="caution">
    <text evidence="7">Lacks conserved residue(s) required for the propagation of feature annotation.</text>
</comment>
<feature type="binding site" evidence="7">
    <location>
        <position position="160"/>
    </location>
    <ligand>
        <name>ATP</name>
        <dbReference type="ChEBI" id="CHEBI:30616"/>
    </ligand>
</feature>
<dbReference type="GO" id="GO:0000287">
    <property type="term" value="F:magnesium ion binding"/>
    <property type="evidence" value="ECO:0007669"/>
    <property type="project" value="UniProtKB-UniRule"/>
</dbReference>
<feature type="binding site" evidence="7">
    <location>
        <position position="376"/>
    </location>
    <ligand>
        <name>N(1)-(5-phospho-beta-D-ribosyl)glycinamide</name>
        <dbReference type="ChEBI" id="CHEBI:143788"/>
    </ligand>
</feature>
<dbReference type="InterPro" id="IPR054350">
    <property type="entry name" value="PurT/PurK_preATP-grasp"/>
</dbReference>
<keyword evidence="2 7" id="KW-0479">Metal-binding</keyword>
<dbReference type="GO" id="GO:0004644">
    <property type="term" value="F:phosphoribosylglycinamide formyltransferase activity"/>
    <property type="evidence" value="ECO:0007669"/>
    <property type="project" value="UniProtKB-UniRule"/>
</dbReference>
<evidence type="ECO:0000256" key="2">
    <source>
        <dbReference type="ARBA" id="ARBA00022723"/>
    </source>
</evidence>
<comment type="function">
    <text evidence="7">Involved in the de novo purine biosynthesis. Catalyzes the transfer of formate to 5-phospho-ribosyl-glycinamide (GAR), producing 5-phospho-ribosyl-N-formylglycinamide (FGAR). Formate is provided by PurU via hydrolysis of 10-formyl-tetrahydrofolate.</text>
</comment>
<dbReference type="EMBL" id="NZBU01000008">
    <property type="protein sequence ID" value="MAG22185.1"/>
    <property type="molecule type" value="Genomic_DNA"/>
</dbReference>
<reference evidence="10" key="1">
    <citation type="submission" date="2017-09" db="EMBL/GenBank/DDBJ databases">
        <title>The Reconstruction of 2,631 Draft Metagenome-Assembled Genomes from the Global Oceans.</title>
        <authorList>
            <person name="Tully B.J."/>
            <person name="Graham E.D."/>
            <person name="Heidelberg J.F."/>
        </authorList>
    </citation>
    <scope>NUCLEOTIDE SEQUENCE [LARGE SCALE GENOMIC DNA]</scope>
</reference>
<dbReference type="PROSITE" id="PS50975">
    <property type="entry name" value="ATP_GRASP"/>
    <property type="match status" value="1"/>
</dbReference>
<feature type="domain" description="ATP-grasp" evidence="8">
    <location>
        <begin position="124"/>
        <end position="320"/>
    </location>
</feature>
<dbReference type="PANTHER" id="PTHR43055">
    <property type="entry name" value="FORMATE-DEPENDENT PHOSPHORIBOSYLGLYCINAMIDE FORMYLTRANSFERASE"/>
    <property type="match status" value="1"/>
</dbReference>
<name>A0A2D6M188_9ARCH</name>
<feature type="binding site" evidence="7">
    <location>
        <position position="296"/>
    </location>
    <ligand>
        <name>N(1)-(5-phospho-beta-D-ribosyl)glycinamide</name>
        <dbReference type="ChEBI" id="CHEBI:143788"/>
    </ligand>
</feature>
<keyword evidence="5 7" id="KW-0067">ATP-binding</keyword>
<feature type="binding site" evidence="7">
    <location>
        <position position="208"/>
    </location>
    <ligand>
        <name>ATP</name>
        <dbReference type="ChEBI" id="CHEBI:30616"/>
    </ligand>
</feature>
<accession>A0A2D6M188</accession>
<feature type="binding site" evidence="7">
    <location>
        <position position="87"/>
    </location>
    <ligand>
        <name>N(1)-(5-phospho-beta-D-ribosyl)glycinamide</name>
        <dbReference type="ChEBI" id="CHEBI:143788"/>
    </ligand>
</feature>
<dbReference type="Proteomes" id="UP000226592">
    <property type="component" value="Unassembled WGS sequence"/>
</dbReference>
<dbReference type="Gene3D" id="3.30.470.20">
    <property type="entry name" value="ATP-grasp fold, B domain"/>
    <property type="match status" value="1"/>
</dbReference>
<dbReference type="EC" id="6.3.1.21" evidence="7"/>
<dbReference type="NCBIfam" id="TIGR01142">
    <property type="entry name" value="purT"/>
    <property type="match status" value="1"/>
</dbReference>
<dbReference type="InterPro" id="IPR005862">
    <property type="entry name" value="PurT"/>
</dbReference>
<evidence type="ECO:0000256" key="4">
    <source>
        <dbReference type="ARBA" id="ARBA00022755"/>
    </source>
</evidence>
<dbReference type="GO" id="GO:0043815">
    <property type="term" value="F:phosphoribosylglycinamide formyltransferase 2 activity"/>
    <property type="evidence" value="ECO:0007669"/>
    <property type="project" value="UniProtKB-UniRule"/>
</dbReference>
<dbReference type="NCBIfam" id="NF006766">
    <property type="entry name" value="PRK09288.1"/>
    <property type="match status" value="1"/>
</dbReference>
<dbReference type="Pfam" id="PF02222">
    <property type="entry name" value="ATP-grasp"/>
    <property type="match status" value="1"/>
</dbReference>
<comment type="catalytic activity">
    <reaction evidence="7">
        <text>N(1)-(5-phospho-beta-D-ribosyl)glycinamide + formate + ATP = N(2)-formyl-N(1)-(5-phospho-beta-D-ribosyl)glycinamide + ADP + phosphate + H(+)</text>
        <dbReference type="Rhea" id="RHEA:24829"/>
        <dbReference type="ChEBI" id="CHEBI:15378"/>
        <dbReference type="ChEBI" id="CHEBI:15740"/>
        <dbReference type="ChEBI" id="CHEBI:30616"/>
        <dbReference type="ChEBI" id="CHEBI:43474"/>
        <dbReference type="ChEBI" id="CHEBI:143788"/>
        <dbReference type="ChEBI" id="CHEBI:147286"/>
        <dbReference type="ChEBI" id="CHEBI:456216"/>
        <dbReference type="EC" id="6.3.1.21"/>
    </reaction>
</comment>
<dbReference type="PANTHER" id="PTHR43055:SF1">
    <property type="entry name" value="FORMATE-DEPENDENT PHOSPHORIBOSYLGLYCINAMIDE FORMYLTRANSFERASE"/>
    <property type="match status" value="1"/>
</dbReference>
<feature type="binding site" evidence="7">
    <location>
        <begin position="200"/>
        <end position="203"/>
    </location>
    <ligand>
        <name>ATP</name>
        <dbReference type="ChEBI" id="CHEBI:30616"/>
    </ligand>
</feature>
<feature type="binding site" evidence="7">
    <location>
        <position position="119"/>
    </location>
    <ligand>
        <name>ATP</name>
        <dbReference type="ChEBI" id="CHEBI:30616"/>
    </ligand>
</feature>
<evidence type="ECO:0000256" key="6">
    <source>
        <dbReference type="ARBA" id="ARBA00022842"/>
    </source>
</evidence>
<keyword evidence="3 7" id="KW-0547">Nucleotide-binding</keyword>
<feature type="binding site" evidence="7">
    <location>
        <begin position="27"/>
        <end position="28"/>
    </location>
    <ligand>
        <name>N(1)-(5-phospho-beta-D-ribosyl)glycinamide</name>
        <dbReference type="ChEBI" id="CHEBI:143788"/>
    </ligand>
</feature>
<proteinExistence type="inferred from homology"/>
<dbReference type="InterPro" id="IPR011761">
    <property type="entry name" value="ATP-grasp"/>
</dbReference>
<dbReference type="UniPathway" id="UPA00074">
    <property type="reaction ID" value="UER00127"/>
</dbReference>
<evidence type="ECO:0000313" key="10">
    <source>
        <dbReference type="Proteomes" id="UP000226592"/>
    </source>
</evidence>
<gene>
    <name evidence="7" type="primary">purT</name>
    <name evidence="9" type="ORF">CL943_02675</name>
</gene>
<evidence type="ECO:0000256" key="1">
    <source>
        <dbReference type="ARBA" id="ARBA00022598"/>
    </source>
</evidence>
<keyword evidence="6 7" id="KW-0460">Magnesium</keyword>
<keyword evidence="4 7" id="KW-0658">Purine biosynthesis</keyword>
<comment type="subunit">
    <text evidence="7">Homodimer.</text>
</comment>
<sequence length="432" mass="47771">MKRKKLEQLTSPNAVNAKKLMLLGSGELGKEVVLEAKRLGFNVVAVDRYQGAPGQQVADKSYTGQMTDEGFLRSIVEKEKPDFIIPEIEAINLDLLTELEKEGFNVIPNARATRATMQRERIRDVIANEAGVKTSKYDYANSLDELKEVCEKIGYPCWVKALMSSSGHGSMFVKGPEDVEKAWGEATQHGRVKGERIIVEEHVEFDIEITELAVRHFDENGKIVTSFPKPIGHYQIDGDYHSSWQMAEVSEKAEKAIYEATGKITDALGGLGLFGCELFVKGDDVYANECSPRPHDTGMVTFVTHQLGFSQAGLHVRAITGLPVPAIEEGDIRKIPSLTPGASHVILSPSEGFDPMLGNVYNATNQLGVSLLFFGKPEAHVGRRMGVVLATADTVEDAKKKAEQVAHKIEMQTRQAAEWKKQQETRKHLLQK</sequence>
<dbReference type="Pfam" id="PF21244">
    <property type="entry name" value="PurT_C"/>
    <property type="match status" value="1"/>
</dbReference>
<feature type="binding site" evidence="7">
    <location>
        <position position="277"/>
    </location>
    <ligand>
        <name>Mg(2+)</name>
        <dbReference type="ChEBI" id="CHEBI:18420"/>
    </ligand>
</feature>
<dbReference type="InterPro" id="IPR013815">
    <property type="entry name" value="ATP_grasp_subdomain_1"/>
</dbReference>